<dbReference type="GO" id="GO:0050232">
    <property type="term" value="F:putrescine oxidase activity"/>
    <property type="evidence" value="ECO:0007669"/>
    <property type="project" value="UniProtKB-EC"/>
</dbReference>
<proteinExistence type="predicted"/>
<comment type="caution">
    <text evidence="1">The sequence shown here is derived from an EMBL/GenBank/DDBJ whole genome shotgun (WGS) entry which is preliminary data.</text>
</comment>
<dbReference type="PANTHER" id="PTHR43563">
    <property type="entry name" value="AMINE OXIDASE"/>
    <property type="match status" value="1"/>
</dbReference>
<sequence length="129" mass="13879">MIGAGASGLAAATALHVAGRATVCLEARDRIGGRLFSASTSHPERGLDLGATWFWDGEERVRALAARSGIETFDQHLAGDTLLQETTGGLTRGRRTGRGPGIFQAQFRCLPIDPARGHVEQRQRPQKYP</sequence>
<dbReference type="SUPFAM" id="SSF51905">
    <property type="entry name" value="FAD/NAD(P)-binding domain"/>
    <property type="match status" value="1"/>
</dbReference>
<dbReference type="EC" id="1.4.3.10" evidence="1"/>
<dbReference type="AlphaFoldDB" id="A0A177HRU2"/>
<protein>
    <submittedName>
        <fullName evidence="1">Putrescine oxidase</fullName>
        <ecNumber evidence="1">1.4.3.10</ecNumber>
    </submittedName>
</protein>
<dbReference type="InterPro" id="IPR036188">
    <property type="entry name" value="FAD/NAD-bd_sf"/>
</dbReference>
<dbReference type="EMBL" id="LOHS01000075">
    <property type="protein sequence ID" value="OAH13731.1"/>
    <property type="molecule type" value="Genomic_DNA"/>
</dbReference>
<reference evidence="1 2" key="1">
    <citation type="submission" date="2015-12" db="EMBL/GenBank/DDBJ databases">
        <title>Genome sequence of Streptomyces sp. G25.</title>
        <authorList>
            <person name="Poehlein A."/>
            <person name="Roettig A."/>
            <person name="Hiessl S."/>
            <person name="Hauschild P."/>
            <person name="Schauer J."/>
            <person name="Madkour M.H."/>
            <person name="Al-Ansari A.M."/>
            <person name="Almakishah N.H."/>
            <person name="Steinbuechel A."/>
            <person name="Daniel R."/>
        </authorList>
    </citation>
    <scope>NUCLEOTIDE SEQUENCE [LARGE SCALE GENOMIC DNA]</scope>
    <source>
        <strain evidence="2">G25(2015)</strain>
    </source>
</reference>
<dbReference type="Gene3D" id="3.50.50.60">
    <property type="entry name" value="FAD/NAD(P)-binding domain"/>
    <property type="match status" value="1"/>
</dbReference>
<dbReference type="InterPro" id="IPR050703">
    <property type="entry name" value="Flavin_MAO"/>
</dbReference>
<dbReference type="STRING" id="1716141.STSP_30850"/>
<keyword evidence="2" id="KW-1185">Reference proteome</keyword>
<dbReference type="Proteomes" id="UP000077381">
    <property type="component" value="Unassembled WGS sequence"/>
</dbReference>
<name>A0A177HRU2_9ACTN</name>
<evidence type="ECO:0000313" key="2">
    <source>
        <dbReference type="Proteomes" id="UP000077381"/>
    </source>
</evidence>
<dbReference type="PATRIC" id="fig|1716141.3.peg.3245"/>
<accession>A0A177HRU2</accession>
<organism evidence="1 2">
    <name type="scientific">Streptomyces jeddahensis</name>
    <dbReference type="NCBI Taxonomy" id="1716141"/>
    <lineage>
        <taxon>Bacteria</taxon>
        <taxon>Bacillati</taxon>
        <taxon>Actinomycetota</taxon>
        <taxon>Actinomycetes</taxon>
        <taxon>Kitasatosporales</taxon>
        <taxon>Streptomycetaceae</taxon>
        <taxon>Streptomyces</taxon>
    </lineage>
</organism>
<gene>
    <name evidence="1" type="primary">puo_1</name>
    <name evidence="1" type="ORF">STSP_30850</name>
</gene>
<dbReference type="PANTHER" id="PTHR43563:SF14">
    <property type="entry name" value="AMINE OXIDASE"/>
    <property type="match status" value="1"/>
</dbReference>
<dbReference type="Pfam" id="PF13450">
    <property type="entry name" value="NAD_binding_8"/>
    <property type="match status" value="1"/>
</dbReference>
<evidence type="ECO:0000313" key="1">
    <source>
        <dbReference type="EMBL" id="OAH13731.1"/>
    </source>
</evidence>
<keyword evidence="1" id="KW-0560">Oxidoreductase</keyword>